<evidence type="ECO:0000256" key="5">
    <source>
        <dbReference type="ARBA" id="ARBA00023033"/>
    </source>
</evidence>
<dbReference type="EMBL" id="MNBE01000313">
    <property type="protein sequence ID" value="OKP10696.1"/>
    <property type="molecule type" value="Genomic_DNA"/>
</dbReference>
<dbReference type="InterPro" id="IPR050493">
    <property type="entry name" value="FAD-dep_Monooxygenase_BioMet"/>
</dbReference>
<gene>
    <name evidence="7" type="ORF">PENSUB_3999</name>
</gene>
<accession>A0A1Q5UDY9</accession>
<dbReference type="GO" id="GO:0004497">
    <property type="term" value="F:monooxygenase activity"/>
    <property type="evidence" value="ECO:0007669"/>
    <property type="project" value="UniProtKB-KW"/>
</dbReference>
<reference evidence="7 8" key="1">
    <citation type="submission" date="2016-10" db="EMBL/GenBank/DDBJ databases">
        <title>Genome sequence of the ascomycete fungus Penicillium subrubescens.</title>
        <authorList>
            <person name="De Vries R.P."/>
            <person name="Peng M."/>
            <person name="Dilokpimol A."/>
            <person name="Hilden K."/>
            <person name="Makela M.R."/>
            <person name="Grigoriev I."/>
            <person name="Riley R."/>
            <person name="Granchi Z."/>
        </authorList>
    </citation>
    <scope>NUCLEOTIDE SEQUENCE [LARGE SCALE GENOMIC DNA]</scope>
    <source>
        <strain evidence="7 8">CBS 132785</strain>
    </source>
</reference>
<keyword evidence="8" id="KW-1185">Reference proteome</keyword>
<feature type="domain" description="FAD-binding" evidence="6">
    <location>
        <begin position="324"/>
        <end position="386"/>
    </location>
</feature>
<evidence type="ECO:0000256" key="4">
    <source>
        <dbReference type="ARBA" id="ARBA00023002"/>
    </source>
</evidence>
<evidence type="ECO:0000256" key="2">
    <source>
        <dbReference type="ARBA" id="ARBA00022630"/>
    </source>
</evidence>
<evidence type="ECO:0000256" key="1">
    <source>
        <dbReference type="ARBA" id="ARBA00007992"/>
    </source>
</evidence>
<dbReference type="PANTHER" id="PTHR13789:SF309">
    <property type="entry name" value="PUTATIVE (AFU_ORTHOLOGUE AFUA_6G14510)-RELATED"/>
    <property type="match status" value="1"/>
</dbReference>
<evidence type="ECO:0000256" key="3">
    <source>
        <dbReference type="ARBA" id="ARBA00022827"/>
    </source>
</evidence>
<protein>
    <submittedName>
        <fullName evidence="7">6-hydroxynicotinate 3-monooxygenase</fullName>
    </submittedName>
</protein>
<dbReference type="STRING" id="1316194.A0A1Q5UDY9"/>
<keyword evidence="3" id="KW-0274">FAD</keyword>
<dbReference type="PRINTS" id="PR00420">
    <property type="entry name" value="RNGMNOXGNASE"/>
</dbReference>
<sequence length="444" mass="49130">MASRRPEDAVLWSVKWNNTNDFALNALKAIIIGAGPAGLAAALRLHQQTNIQVTIYELRAEPTTLGGAVGILPNGLRLLHRLGVYQKIATRGFTSSNLTLHSMQGHIVFQQDFVGWARERTGFGYMRIKRTDLVNVLLEAVQEAKIPIRFNKRLTTIEESDTGVQVTFEDGSSDTADMLFGCDGIHSFVRRTYVDPMKTLEYSGMSGLGSIIPTSVLSPTTTAQITGLDTTLTEDGMLAVNPCTAGKDEMFCFFSKEVTLPESGDSRDGWEVHRKEEVDGFKSTMLESLESAQGEWGAALREVLNNMSSVNFYPVYRLPPGGVWSKGRCLLVGDAAHAMSPHAGQGVSMALEDVFLLSRLLEDPKQPLDKVFDIYDRIRRPRINEIFKLAAQNAGVRRKTGPWGLWLKEVQFSMAMILSSVFGADKRELRQGHLVYDIDEVGLV</sequence>
<organism evidence="7 8">
    <name type="scientific">Penicillium subrubescens</name>
    <dbReference type="NCBI Taxonomy" id="1316194"/>
    <lineage>
        <taxon>Eukaryota</taxon>
        <taxon>Fungi</taxon>
        <taxon>Dikarya</taxon>
        <taxon>Ascomycota</taxon>
        <taxon>Pezizomycotina</taxon>
        <taxon>Eurotiomycetes</taxon>
        <taxon>Eurotiomycetidae</taxon>
        <taxon>Eurotiales</taxon>
        <taxon>Aspergillaceae</taxon>
        <taxon>Penicillium</taxon>
    </lineage>
</organism>
<evidence type="ECO:0000313" key="8">
    <source>
        <dbReference type="Proteomes" id="UP000186955"/>
    </source>
</evidence>
<dbReference type="Gene3D" id="3.50.50.60">
    <property type="entry name" value="FAD/NAD(P)-binding domain"/>
    <property type="match status" value="1"/>
</dbReference>
<name>A0A1Q5UDY9_9EURO</name>
<comment type="similarity">
    <text evidence="1">Belongs to the paxM FAD-dependent monooxygenase family.</text>
</comment>
<feature type="domain" description="FAD-binding" evidence="6">
    <location>
        <begin position="28"/>
        <end position="248"/>
    </location>
</feature>
<dbReference type="GO" id="GO:0071949">
    <property type="term" value="F:FAD binding"/>
    <property type="evidence" value="ECO:0007669"/>
    <property type="project" value="InterPro"/>
</dbReference>
<proteinExistence type="inferred from homology"/>
<comment type="caution">
    <text evidence="7">The sequence shown here is derived from an EMBL/GenBank/DDBJ whole genome shotgun (WGS) entry which is preliminary data.</text>
</comment>
<keyword evidence="2" id="KW-0285">Flavoprotein</keyword>
<dbReference type="FunFam" id="3.50.50.60:FF:000156">
    <property type="entry name" value="Salicylate hydroxylase, putative"/>
    <property type="match status" value="1"/>
</dbReference>
<evidence type="ECO:0000259" key="6">
    <source>
        <dbReference type="Pfam" id="PF01494"/>
    </source>
</evidence>
<dbReference type="Proteomes" id="UP000186955">
    <property type="component" value="Unassembled WGS sequence"/>
</dbReference>
<dbReference type="SUPFAM" id="SSF51905">
    <property type="entry name" value="FAD/NAD(P)-binding domain"/>
    <property type="match status" value="1"/>
</dbReference>
<dbReference type="AlphaFoldDB" id="A0A1Q5UDY9"/>
<dbReference type="InterPro" id="IPR036188">
    <property type="entry name" value="FAD/NAD-bd_sf"/>
</dbReference>
<keyword evidence="4" id="KW-0560">Oxidoreductase</keyword>
<keyword evidence="5 7" id="KW-0503">Monooxygenase</keyword>
<evidence type="ECO:0000313" key="7">
    <source>
        <dbReference type="EMBL" id="OKP10696.1"/>
    </source>
</evidence>
<dbReference type="Pfam" id="PF01494">
    <property type="entry name" value="FAD_binding_3"/>
    <property type="match status" value="2"/>
</dbReference>
<dbReference type="PANTHER" id="PTHR13789">
    <property type="entry name" value="MONOOXYGENASE"/>
    <property type="match status" value="1"/>
</dbReference>
<dbReference type="InterPro" id="IPR002938">
    <property type="entry name" value="FAD-bd"/>
</dbReference>